<dbReference type="OrthoDB" id="6305173at2"/>
<accession>A0A0J9ECJ2</accession>
<evidence type="ECO:0000313" key="2">
    <source>
        <dbReference type="EMBL" id="KMW60497.1"/>
    </source>
</evidence>
<gene>
    <name evidence="2" type="ORF">AIOL_000653</name>
</gene>
<evidence type="ECO:0000313" key="3">
    <source>
        <dbReference type="Proteomes" id="UP000037178"/>
    </source>
</evidence>
<reference evidence="2 3" key="1">
    <citation type="submission" date="2015-06" db="EMBL/GenBank/DDBJ databases">
        <title>Draft genome sequence of an Alphaproteobacteria species associated to the Mediterranean sponge Oscarella lobularis.</title>
        <authorList>
            <person name="Jourda C."/>
            <person name="Santini S."/>
            <person name="Claverie J.-M."/>
        </authorList>
    </citation>
    <scope>NUCLEOTIDE SEQUENCE [LARGE SCALE GENOMIC DNA]</scope>
    <source>
        <strain evidence="2">IGS</strain>
    </source>
</reference>
<dbReference type="InterPro" id="IPR036844">
    <property type="entry name" value="Hint_dom_sf"/>
</dbReference>
<dbReference type="EMBL" id="LFTY01000001">
    <property type="protein sequence ID" value="KMW60497.1"/>
    <property type="molecule type" value="Genomic_DNA"/>
</dbReference>
<dbReference type="Pfam" id="PF13403">
    <property type="entry name" value="Hint_2"/>
    <property type="match status" value="1"/>
</dbReference>
<dbReference type="RefSeq" id="WP_049641573.1">
    <property type="nucleotide sequence ID" value="NZ_LFTY01000001.1"/>
</dbReference>
<name>A0A0J9ECJ2_9RHOB</name>
<feature type="domain" description="Hedgehog/Intein (Hint)" evidence="1">
    <location>
        <begin position="20"/>
        <end position="156"/>
    </location>
</feature>
<dbReference type="Proteomes" id="UP000037178">
    <property type="component" value="Unassembled WGS sequence"/>
</dbReference>
<dbReference type="PATRIC" id="fig|1675527.3.peg.714"/>
<evidence type="ECO:0000259" key="1">
    <source>
        <dbReference type="Pfam" id="PF13403"/>
    </source>
</evidence>
<dbReference type="STRING" id="1675527.AIOL_000653"/>
<sequence length="201" mass="21974">MDASNNLDHANPIRPGASWFGPGTLISTTDGDLPVEWLAPGDKVITRDRGAQPLRWIGYRQAGVAPIDDWPIELPTGTVGPQAPSAPLLLAPGHKVLMRGPLVEHLFGHGEVFAPAEALILPETRGAPWEEQFCFQLLFDHHEIVLANGLWCESTYFQDVFEAPGVGITHQSVARPGIQSWEAKLLRTQVLPALRRSRNAA</sequence>
<comment type="caution">
    <text evidence="2">The sequence shown here is derived from an EMBL/GenBank/DDBJ whole genome shotgun (WGS) entry which is preliminary data.</text>
</comment>
<keyword evidence="3" id="KW-1185">Reference proteome</keyword>
<organism evidence="2 3">
    <name type="scientific">Candidatus Rhodobacter oscarellae</name>
    <dbReference type="NCBI Taxonomy" id="1675527"/>
    <lineage>
        <taxon>Bacteria</taxon>
        <taxon>Pseudomonadati</taxon>
        <taxon>Pseudomonadota</taxon>
        <taxon>Alphaproteobacteria</taxon>
        <taxon>Rhodobacterales</taxon>
        <taxon>Rhodobacter group</taxon>
        <taxon>Rhodobacter</taxon>
    </lineage>
</organism>
<dbReference type="SUPFAM" id="SSF51294">
    <property type="entry name" value="Hedgehog/intein (Hint) domain"/>
    <property type="match status" value="1"/>
</dbReference>
<protein>
    <submittedName>
        <fullName evidence="2">Type I secretion target repeat protein</fullName>
    </submittedName>
</protein>
<dbReference type="InterPro" id="IPR028992">
    <property type="entry name" value="Hedgehog/Intein_dom"/>
</dbReference>
<proteinExistence type="predicted"/>
<dbReference type="AlphaFoldDB" id="A0A0J9ECJ2"/>